<reference evidence="1 2" key="1">
    <citation type="submission" date="2019-08" db="EMBL/GenBank/DDBJ databases">
        <title>Lentzea from Indian Himalayas.</title>
        <authorList>
            <person name="Mandal S."/>
            <person name="Mallick Gupta A."/>
            <person name="Maiti P.K."/>
            <person name="Sarkar J."/>
            <person name="Mandal S."/>
        </authorList>
    </citation>
    <scope>NUCLEOTIDE SEQUENCE [LARGE SCALE GENOMIC DNA]</scope>
    <source>
        <strain evidence="1 2">PSKA42</strain>
    </source>
</reference>
<proteinExistence type="predicted"/>
<dbReference type="InterPro" id="IPR027417">
    <property type="entry name" value="P-loop_NTPase"/>
</dbReference>
<evidence type="ECO:0000313" key="2">
    <source>
        <dbReference type="Proteomes" id="UP001515943"/>
    </source>
</evidence>
<keyword evidence="2" id="KW-1185">Reference proteome</keyword>
<protein>
    <recommendedName>
        <fullName evidence="3">NB-ARC domain-containing protein</fullName>
    </recommendedName>
</protein>
<dbReference type="Proteomes" id="UP001515943">
    <property type="component" value="Unassembled WGS sequence"/>
</dbReference>
<name>A0ABX1FN47_9PSEU</name>
<accession>A0ABX1FN47</accession>
<evidence type="ECO:0000313" key="1">
    <source>
        <dbReference type="EMBL" id="NKE59953.1"/>
    </source>
</evidence>
<comment type="caution">
    <text evidence="1">The sequence shown here is derived from an EMBL/GenBank/DDBJ whole genome shotgun (WGS) entry which is preliminary data.</text>
</comment>
<evidence type="ECO:0008006" key="3">
    <source>
        <dbReference type="Google" id="ProtNLM"/>
    </source>
</evidence>
<organism evidence="1 2">
    <name type="scientific">Lentzea indica</name>
    <dbReference type="NCBI Taxonomy" id="2604800"/>
    <lineage>
        <taxon>Bacteria</taxon>
        <taxon>Bacillati</taxon>
        <taxon>Actinomycetota</taxon>
        <taxon>Actinomycetes</taxon>
        <taxon>Pseudonocardiales</taxon>
        <taxon>Pseudonocardiaceae</taxon>
        <taxon>Lentzea</taxon>
    </lineage>
</organism>
<dbReference type="SUPFAM" id="SSF52540">
    <property type="entry name" value="P-loop containing nucleoside triphosphate hydrolases"/>
    <property type="match status" value="1"/>
</dbReference>
<dbReference type="RefSeq" id="WP_246292017.1">
    <property type="nucleotide sequence ID" value="NZ_VSRL01000102.1"/>
</dbReference>
<gene>
    <name evidence="1" type="ORF">FXN61_25380</name>
</gene>
<dbReference type="EMBL" id="VSRL01000102">
    <property type="protein sequence ID" value="NKE59953.1"/>
    <property type="molecule type" value="Genomic_DNA"/>
</dbReference>
<sequence length="147" mass="15359">MLVLLDNARSTEQVVPLLPGSNATVLVTSRLKLAGLVAAHGARSVSLDVLHSADAREFLTARLGAARVDAEPEVVADLVSWCGGLPLALSIVAARAAMEPDFPLAAFAEELREQPLDALDAGEIGTNLRAVFSWSVAALSDEAARAF</sequence>